<dbReference type="Proteomes" id="UP001182304">
    <property type="component" value="Unassembled WGS sequence"/>
</dbReference>
<dbReference type="RefSeq" id="WP_115173285.1">
    <property type="nucleotide sequence ID" value="NZ_JANIEN010000015.1"/>
</dbReference>
<dbReference type="EMBL" id="JANIEN010000015">
    <property type="protein sequence ID" value="MDT3453219.1"/>
    <property type="molecule type" value="Genomic_DNA"/>
</dbReference>
<sequence>MFIFKGLRSFRFSFFCSGGCLVATTVREYLANHDLLADSRPKSRHFTSNSLGVFFYLLVS</sequence>
<organism evidence="1 2">
    <name type="scientific">Pasteurella multocida</name>
    <dbReference type="NCBI Taxonomy" id="747"/>
    <lineage>
        <taxon>Bacteria</taxon>
        <taxon>Pseudomonadati</taxon>
        <taxon>Pseudomonadota</taxon>
        <taxon>Gammaproteobacteria</taxon>
        <taxon>Pasteurellales</taxon>
        <taxon>Pasteurellaceae</taxon>
        <taxon>Pasteurella</taxon>
    </lineage>
</organism>
<comment type="caution">
    <text evidence="1">The sequence shown here is derived from an EMBL/GenBank/DDBJ whole genome shotgun (WGS) entry which is preliminary data.</text>
</comment>
<protein>
    <submittedName>
        <fullName evidence="1">Uncharacterized protein</fullName>
    </submittedName>
</protein>
<evidence type="ECO:0000313" key="1">
    <source>
        <dbReference type="EMBL" id="MDT3453219.1"/>
    </source>
</evidence>
<evidence type="ECO:0000313" key="2">
    <source>
        <dbReference type="Proteomes" id="UP001182304"/>
    </source>
</evidence>
<proteinExistence type="predicted"/>
<dbReference type="AlphaFoldDB" id="A0AAW8V9M6"/>
<name>A0AAW8V9M6_PASMD</name>
<accession>A0AAW8V9M6</accession>
<reference evidence="1" key="1">
    <citation type="submission" date="2022-07" db="EMBL/GenBank/DDBJ databases">
        <title>Sequence of Pasteurella multocoda 17BRD-035.</title>
        <authorList>
            <person name="Roy Chowdhury P."/>
            <person name="Alhamami T."/>
            <person name="Trott D.J."/>
            <person name="Djordvevic S.P."/>
        </authorList>
    </citation>
    <scope>NUCLEOTIDE SEQUENCE</scope>
    <source>
        <strain evidence="1">17BRD-035</strain>
    </source>
</reference>
<gene>
    <name evidence="1" type="ORF">NQF69_10625</name>
</gene>